<protein>
    <recommendedName>
        <fullName evidence="1">J domain-containing protein</fullName>
    </recommendedName>
</protein>
<dbReference type="InterPro" id="IPR001623">
    <property type="entry name" value="DnaJ_domain"/>
</dbReference>
<dbReference type="EMBL" id="NESP01000001">
    <property type="protein sequence ID" value="PUE59883.1"/>
    <property type="molecule type" value="Genomic_DNA"/>
</dbReference>
<dbReference type="PROSITE" id="PS50076">
    <property type="entry name" value="DNAJ_2"/>
    <property type="match status" value="1"/>
</dbReference>
<dbReference type="Pfam" id="PF00226">
    <property type="entry name" value="DnaJ"/>
    <property type="match status" value="1"/>
</dbReference>
<reference evidence="2 3" key="1">
    <citation type="submission" date="2017-04" db="EMBL/GenBank/DDBJ databases">
        <title>Unexpected and diverse lifestyles within the genus Limnohabitans.</title>
        <authorList>
            <person name="Kasalicky V."/>
            <person name="Mehrshad M."/>
            <person name="Andrei S.-A."/>
            <person name="Salcher M."/>
            <person name="Kratochvilova H."/>
            <person name="Simek K."/>
            <person name="Ghai R."/>
        </authorList>
    </citation>
    <scope>NUCLEOTIDE SEQUENCE [LARGE SCALE GENOMIC DNA]</scope>
    <source>
        <strain evidence="2 3">MWH-C5</strain>
    </source>
</reference>
<proteinExistence type="predicted"/>
<accession>A0A315EQ51</accession>
<dbReference type="RefSeq" id="WP_108402358.1">
    <property type="nucleotide sequence ID" value="NZ_NESP01000001.1"/>
</dbReference>
<dbReference type="SUPFAM" id="SSF46565">
    <property type="entry name" value="Chaperone J-domain"/>
    <property type="match status" value="1"/>
</dbReference>
<organism evidence="2 3">
    <name type="scientific">Limnohabitans curvus</name>
    <dbReference type="NCBI Taxonomy" id="323423"/>
    <lineage>
        <taxon>Bacteria</taxon>
        <taxon>Pseudomonadati</taxon>
        <taxon>Pseudomonadota</taxon>
        <taxon>Betaproteobacteria</taxon>
        <taxon>Burkholderiales</taxon>
        <taxon>Comamonadaceae</taxon>
        <taxon>Limnohabitans</taxon>
    </lineage>
</organism>
<gene>
    <name evidence="2" type="ORF">B9Z44_10035</name>
</gene>
<dbReference type="Proteomes" id="UP000251341">
    <property type="component" value="Unassembled WGS sequence"/>
</dbReference>
<dbReference type="InterPro" id="IPR036869">
    <property type="entry name" value="J_dom_sf"/>
</dbReference>
<keyword evidence="3" id="KW-1185">Reference proteome</keyword>
<dbReference type="AlphaFoldDB" id="A0A315EQ51"/>
<evidence type="ECO:0000313" key="3">
    <source>
        <dbReference type="Proteomes" id="UP000251341"/>
    </source>
</evidence>
<comment type="caution">
    <text evidence="2">The sequence shown here is derived from an EMBL/GenBank/DDBJ whole genome shotgun (WGS) entry which is preliminary data.</text>
</comment>
<dbReference type="Gene3D" id="1.10.287.110">
    <property type="entry name" value="DnaJ domain"/>
    <property type="match status" value="1"/>
</dbReference>
<sequence>MLEISSSAEFDEIKAAYKKKIWQYHSDKVSKLAPEFKEMAERKSKQIHAAYEFIARRHEGS</sequence>
<evidence type="ECO:0000259" key="1">
    <source>
        <dbReference type="PROSITE" id="PS50076"/>
    </source>
</evidence>
<evidence type="ECO:0000313" key="2">
    <source>
        <dbReference type="EMBL" id="PUE59883.1"/>
    </source>
</evidence>
<dbReference type="CDD" id="cd06257">
    <property type="entry name" value="DnaJ"/>
    <property type="match status" value="1"/>
</dbReference>
<name>A0A315EQ51_9BURK</name>
<feature type="domain" description="J" evidence="1">
    <location>
        <begin position="1"/>
        <end position="59"/>
    </location>
</feature>